<keyword evidence="1" id="KW-0732">Signal</keyword>
<dbReference type="RefSeq" id="WP_198485381.1">
    <property type="nucleotide sequence ID" value="NZ_CP065997.1"/>
</dbReference>
<reference evidence="2 3" key="1">
    <citation type="submission" date="2020-12" db="EMBL/GenBank/DDBJ databases">
        <title>FDA dAtabase for Regulatory Grade micrObial Sequences (FDA-ARGOS): Supporting development and validation of Infectious Disease Dx tests.</title>
        <authorList>
            <person name="Sproer C."/>
            <person name="Gronow S."/>
            <person name="Severitt S."/>
            <person name="Schroder I."/>
            <person name="Tallon L."/>
            <person name="Sadzewicz L."/>
            <person name="Zhao X."/>
            <person name="Boylan J."/>
            <person name="Ott S."/>
            <person name="Bowen H."/>
            <person name="Vavikolanu K."/>
            <person name="Mehta A."/>
            <person name="Aluvathingal J."/>
            <person name="Nadendla S."/>
            <person name="Lowell S."/>
            <person name="Myers T."/>
            <person name="Yan Y."/>
            <person name="Sichtig H."/>
        </authorList>
    </citation>
    <scope>NUCLEOTIDE SEQUENCE [LARGE SCALE GENOMIC DNA]</scope>
    <source>
        <strain evidence="2 3">FDAARGOS_1050</strain>
    </source>
</reference>
<protein>
    <recommendedName>
        <fullName evidence="4">Lipoprotein</fullName>
    </recommendedName>
</protein>
<proteinExistence type="predicted"/>
<name>A0A7T4B423_9BURK</name>
<dbReference type="PROSITE" id="PS51257">
    <property type="entry name" value="PROKAR_LIPOPROTEIN"/>
    <property type="match status" value="1"/>
</dbReference>
<organism evidence="2 3">
    <name type="scientific">Achromobacter deleyi</name>
    <dbReference type="NCBI Taxonomy" id="1353891"/>
    <lineage>
        <taxon>Bacteria</taxon>
        <taxon>Pseudomonadati</taxon>
        <taxon>Pseudomonadota</taxon>
        <taxon>Betaproteobacteria</taxon>
        <taxon>Burkholderiales</taxon>
        <taxon>Alcaligenaceae</taxon>
        <taxon>Achromobacter</taxon>
    </lineage>
</organism>
<feature type="signal peptide" evidence="1">
    <location>
        <begin position="1"/>
        <end position="19"/>
    </location>
</feature>
<accession>A0A7T4B423</accession>
<evidence type="ECO:0000313" key="3">
    <source>
        <dbReference type="Proteomes" id="UP000595231"/>
    </source>
</evidence>
<evidence type="ECO:0008006" key="4">
    <source>
        <dbReference type="Google" id="ProtNLM"/>
    </source>
</evidence>
<dbReference type="Proteomes" id="UP000595231">
    <property type="component" value="Chromosome"/>
</dbReference>
<evidence type="ECO:0000313" key="2">
    <source>
        <dbReference type="EMBL" id="QQB35214.1"/>
    </source>
</evidence>
<gene>
    <name evidence="2" type="ORF">I6I07_00840</name>
</gene>
<evidence type="ECO:0000256" key="1">
    <source>
        <dbReference type="SAM" id="SignalP"/>
    </source>
</evidence>
<dbReference type="AlphaFoldDB" id="A0A7T4B423"/>
<dbReference type="EMBL" id="CP065997">
    <property type="protein sequence ID" value="QQB35214.1"/>
    <property type="molecule type" value="Genomic_DNA"/>
</dbReference>
<feature type="chain" id="PRO_5032730782" description="Lipoprotein" evidence="1">
    <location>
        <begin position="20"/>
        <end position="241"/>
    </location>
</feature>
<sequence>MTRWRAPAAAMLLLGPLLAGCMSPPGPGQGSPKGEGMSADQLVQTDFNRTVTLEVRDNLASLYSLLDKLYRRNPREWRKTGAPDHATAVARVRHAIEVRIPPADLSGLHDIQILAVSLDPNYSGDRVGAFIYGLADTIIAAHNGKTRLYATDALDGQRVYNAARNVEAAAWLLASRRNNQGEPLLLANEMSPQATNLSFEREFGAIIGRLDLIANLLGENSRRIGINYAQGLLLFNFLPVR</sequence>